<evidence type="ECO:0000256" key="3">
    <source>
        <dbReference type="ARBA" id="ARBA00024022"/>
    </source>
</evidence>
<evidence type="ECO:0000256" key="5">
    <source>
        <dbReference type="SAM" id="MobiDB-lite"/>
    </source>
</evidence>
<dbReference type="Gene3D" id="3.30.70.2890">
    <property type="entry name" value="XS domain"/>
    <property type="match status" value="1"/>
</dbReference>
<dbReference type="InterPro" id="IPR044287">
    <property type="entry name" value="SGS3"/>
</dbReference>
<sequence>MSSGKGIDNISRGLTNVSLESSENGAWEEVSRKQKNKAGTSAGRWGQQAQQNPSPKAWGQPDTAHRLGIHGSNAPARNTQSYEQRAQGGFGTRPGKQHTTGPSVTPPLQQGRNWAARTASGVSADKVSDEEEEKANSEEDDEVYTDDDDYLLSDGSDSDDGPETHETRKKHRMLLKFFEILDQLSVQEINEPERQWHCPACHGGPGAIDWYKGLQPLISHARTKGSQRVKLHRTFADVLDEELRRRGTSVVPAGESFGQWEGLKQETKDHDIVWPPMVMVMNTTLEKDDNEKWIGMGNQELLDYFKGYAAARAKHSYGPRGHRGISVLIFDSSAVGYVEAERLHRHFIGQGTGRAAWESNRRVLFYPGGKRQLYGFLAKKDDIDEFNKHCQGKSKLKYEVRSYQEMVMARMKQMSEDNQQLTWFKNKAAKDQRQKKALEESFNIVTEKLRQTTEDYRIVMQRTTKLHEENKEEMDYQEKFFKDQIQTIRDKTDEKEEIFEKLQQDDRKKIEESKTLASNTEDLRRRAEEATKFKELQDQEIGKFVAEREQLIQIHKDKKMEMKKRHWEEELELEKEFDATLTKLMQKYAPHPTEGLDAASGSA</sequence>
<feature type="compositionally biased region" description="Acidic residues" evidence="5">
    <location>
        <begin position="128"/>
        <end position="161"/>
    </location>
</feature>
<feature type="compositionally biased region" description="Polar residues" evidence="5">
    <location>
        <begin position="97"/>
        <end position="112"/>
    </location>
</feature>
<feature type="compositionally biased region" description="Polar residues" evidence="5">
    <location>
        <begin position="75"/>
        <end position="84"/>
    </location>
</feature>
<accession>J3SHR8</accession>
<name>J3SHR8_BETVV</name>
<feature type="compositionally biased region" description="Polar residues" evidence="5">
    <location>
        <begin position="12"/>
        <end position="24"/>
    </location>
</feature>
<evidence type="ECO:0000256" key="1">
    <source>
        <dbReference type="ARBA" id="ARBA00023054"/>
    </source>
</evidence>
<evidence type="ECO:0000259" key="6">
    <source>
        <dbReference type="Pfam" id="PF03468"/>
    </source>
</evidence>
<reference evidence="8" key="1">
    <citation type="submission" date="2011-08" db="EMBL/GenBank/DDBJ databases">
        <authorList>
            <person name="Xu D.-C."/>
            <person name="Zhang C.-L."/>
        </authorList>
    </citation>
    <scope>NUCLEOTIDE SEQUENCE</scope>
</reference>
<dbReference type="PANTHER" id="PTHR46602:SF1">
    <property type="entry name" value="PROTEIN SUPPRESSOR OF GENE SILENCING 3"/>
    <property type="match status" value="1"/>
</dbReference>
<dbReference type="Pfam" id="PF03470">
    <property type="entry name" value="zf-XS"/>
    <property type="match status" value="1"/>
</dbReference>
<dbReference type="GO" id="GO:0031047">
    <property type="term" value="P:regulatory ncRNA-mediated gene silencing"/>
    <property type="evidence" value="ECO:0007669"/>
    <property type="project" value="UniProtKB-KW"/>
</dbReference>
<keyword evidence="1 4" id="KW-0175">Coiled coil</keyword>
<feature type="coiled-coil region" evidence="4">
    <location>
        <begin position="485"/>
        <end position="530"/>
    </location>
</feature>
<dbReference type="CDD" id="cd12266">
    <property type="entry name" value="RRM_like_XS"/>
    <property type="match status" value="1"/>
</dbReference>
<dbReference type="Pfam" id="PF03468">
    <property type="entry name" value="XS"/>
    <property type="match status" value="1"/>
</dbReference>
<dbReference type="InterPro" id="IPR005380">
    <property type="entry name" value="XS_domain"/>
</dbReference>
<dbReference type="AlphaFoldDB" id="J3SHR8"/>
<comment type="similarity">
    <text evidence="3">Belongs to the SGS3 family.</text>
</comment>
<dbReference type="EMBL" id="JN606071">
    <property type="protein sequence ID" value="AFK13848.1"/>
    <property type="molecule type" value="Genomic_DNA"/>
</dbReference>
<feature type="domain" description="XS" evidence="6">
    <location>
        <begin position="269"/>
        <end position="384"/>
    </location>
</feature>
<dbReference type="GO" id="GO:0051607">
    <property type="term" value="P:defense response to virus"/>
    <property type="evidence" value="ECO:0007669"/>
    <property type="project" value="InterPro"/>
</dbReference>
<evidence type="ECO:0000256" key="4">
    <source>
        <dbReference type="SAM" id="Coils"/>
    </source>
</evidence>
<feature type="domain" description="Zinc finger-XS" evidence="7">
    <location>
        <begin position="198"/>
        <end position="236"/>
    </location>
</feature>
<dbReference type="PANTHER" id="PTHR46602">
    <property type="entry name" value="PROTEIN SUPPRESSOR OF GENE SILENCING 3"/>
    <property type="match status" value="1"/>
</dbReference>
<keyword evidence="2" id="KW-0943">RNA-mediated gene silencing</keyword>
<evidence type="ECO:0000256" key="2">
    <source>
        <dbReference type="ARBA" id="ARBA00023158"/>
    </source>
</evidence>
<organism evidence="8">
    <name type="scientific">Beta vulgaris subsp. vulgaris</name>
    <name type="common">Beet</name>
    <dbReference type="NCBI Taxonomy" id="3555"/>
    <lineage>
        <taxon>Eukaryota</taxon>
        <taxon>Viridiplantae</taxon>
        <taxon>Streptophyta</taxon>
        <taxon>Embryophyta</taxon>
        <taxon>Tracheophyta</taxon>
        <taxon>Spermatophyta</taxon>
        <taxon>Magnoliopsida</taxon>
        <taxon>eudicotyledons</taxon>
        <taxon>Gunneridae</taxon>
        <taxon>Pentapetalae</taxon>
        <taxon>Caryophyllales</taxon>
        <taxon>Chenopodiaceae</taxon>
        <taxon>Betoideae</taxon>
        <taxon>Beta</taxon>
    </lineage>
</organism>
<protein>
    <submittedName>
        <fullName evidence="8">Suppressor of gene silencing 3</fullName>
    </submittedName>
</protein>
<evidence type="ECO:0000313" key="8">
    <source>
        <dbReference type="EMBL" id="AFK13848.1"/>
    </source>
</evidence>
<dbReference type="InterPro" id="IPR005381">
    <property type="entry name" value="Znf-XS_domain"/>
</dbReference>
<dbReference type="InterPro" id="IPR038588">
    <property type="entry name" value="XS_domain_sf"/>
</dbReference>
<evidence type="ECO:0000259" key="7">
    <source>
        <dbReference type="Pfam" id="PF03470"/>
    </source>
</evidence>
<proteinExistence type="inferred from homology"/>
<feature type="region of interest" description="Disordered" evidence="5">
    <location>
        <begin position="1"/>
        <end position="167"/>
    </location>
</feature>